<sequence>MAKKTSGYSLIEVVVYAAILAALAVFVANTMITSFKAFNQGRVNRRIVIDAETALERIVRESRMASSVDETQSALDSDSSNLVLNSRASSEDETAVVKKFFISGGRLAFQEGPGEARFLTAPNTYVSSFFVSSASSTRSQTVKISLILEAGSGSGFTSRNFYTSAVLRGGY</sequence>
<keyword evidence="1" id="KW-0812">Transmembrane</keyword>
<evidence type="ECO:0000256" key="1">
    <source>
        <dbReference type="SAM" id="Phobius"/>
    </source>
</evidence>
<proteinExistence type="predicted"/>
<comment type="caution">
    <text evidence="2">The sequence shown here is derived from an EMBL/GenBank/DDBJ whole genome shotgun (WGS) entry which is preliminary data.</text>
</comment>
<dbReference type="AlphaFoldDB" id="A0A1G2EZX5"/>
<protein>
    <submittedName>
        <fullName evidence="2">Uncharacterized protein</fullName>
    </submittedName>
</protein>
<dbReference type="EMBL" id="MHMQ01000003">
    <property type="protein sequence ID" value="OGZ31345.1"/>
    <property type="molecule type" value="Genomic_DNA"/>
</dbReference>
<name>A0A1G2EZX5_9BACT</name>
<organism evidence="2 3">
    <name type="scientific">Candidatus Niyogibacteria bacterium RIFCSPLOWO2_01_FULL_45_48</name>
    <dbReference type="NCBI Taxonomy" id="1801724"/>
    <lineage>
        <taxon>Bacteria</taxon>
        <taxon>Candidatus Niyogiibacteriota</taxon>
    </lineage>
</organism>
<feature type="transmembrane region" description="Helical" evidence="1">
    <location>
        <begin position="13"/>
        <end position="32"/>
    </location>
</feature>
<keyword evidence="1" id="KW-1133">Transmembrane helix</keyword>
<evidence type="ECO:0000313" key="3">
    <source>
        <dbReference type="Proteomes" id="UP000177486"/>
    </source>
</evidence>
<dbReference type="Proteomes" id="UP000177486">
    <property type="component" value="Unassembled WGS sequence"/>
</dbReference>
<accession>A0A1G2EZX5</accession>
<reference evidence="2 3" key="1">
    <citation type="journal article" date="2016" name="Nat. Commun.">
        <title>Thousands of microbial genomes shed light on interconnected biogeochemical processes in an aquifer system.</title>
        <authorList>
            <person name="Anantharaman K."/>
            <person name="Brown C.T."/>
            <person name="Hug L.A."/>
            <person name="Sharon I."/>
            <person name="Castelle C.J."/>
            <person name="Probst A.J."/>
            <person name="Thomas B.C."/>
            <person name="Singh A."/>
            <person name="Wilkins M.J."/>
            <person name="Karaoz U."/>
            <person name="Brodie E.L."/>
            <person name="Williams K.H."/>
            <person name="Hubbard S.S."/>
            <person name="Banfield J.F."/>
        </authorList>
    </citation>
    <scope>NUCLEOTIDE SEQUENCE [LARGE SCALE GENOMIC DNA]</scope>
</reference>
<keyword evidence="1" id="KW-0472">Membrane</keyword>
<evidence type="ECO:0000313" key="2">
    <source>
        <dbReference type="EMBL" id="OGZ31345.1"/>
    </source>
</evidence>
<gene>
    <name evidence="2" type="ORF">A2931_03175</name>
</gene>